<keyword evidence="2" id="KW-1185">Reference proteome</keyword>
<comment type="caution">
    <text evidence="1">The sequence shown here is derived from an EMBL/GenBank/DDBJ whole genome shotgun (WGS) entry which is preliminary data.</text>
</comment>
<name>A0ACC0EWR2_9BASI</name>
<feature type="non-terminal residue" evidence="1">
    <location>
        <position position="1"/>
    </location>
</feature>
<evidence type="ECO:0000313" key="1">
    <source>
        <dbReference type="EMBL" id="KAI7961278.1"/>
    </source>
</evidence>
<dbReference type="EMBL" id="CM045866">
    <property type="protein sequence ID" value="KAI7961278.1"/>
    <property type="molecule type" value="Genomic_DNA"/>
</dbReference>
<proteinExistence type="predicted"/>
<reference evidence="2" key="1">
    <citation type="journal article" date="2018" name="BMC Genomics">
        <title>Genomic insights into host adaptation between the wheat stripe rust pathogen (Puccinia striiformis f. sp. tritici) and the barley stripe rust pathogen (Puccinia striiformis f. sp. hordei).</title>
        <authorList>
            <person name="Xia C."/>
            <person name="Wang M."/>
            <person name="Yin C."/>
            <person name="Cornejo O.E."/>
            <person name="Hulbert S.H."/>
            <person name="Chen X."/>
        </authorList>
    </citation>
    <scope>NUCLEOTIDE SEQUENCE [LARGE SCALE GENOMIC DNA]</scope>
    <source>
        <strain evidence="2">93-210</strain>
    </source>
</reference>
<dbReference type="Proteomes" id="UP001060170">
    <property type="component" value="Chromosome 2"/>
</dbReference>
<sequence>CFASKGLTFVPLDPPPPPHSIFPSLQLFIFLTQIPAVISHCLSTSHLSSYSIDSMATPPPPDQSLPPHPSLTENETAPDAQPDKGNVQATSALDTLKGPAPSLEAYANFNSSAPPTLLRSERRQAGKQEYVTSCSKLEEILQQALGLSASIPVPPATIISGLREMHEQCRKRKQDVSEGKPIPPEDLIDLTNEPDDENNMEKFTQGSSLSKPSSKRRRMEDKKSLDEQNFSVSPPTKPSDPSPPLGERNPHDHGAAKEVVQSPIKHTSPSTTQDAVGVIPDPAGLAPSPSLTLTGPEVTSTPLLPISANQGADTAASIPSSTGPEILINPASSSSTVPNVNPSSISQNPSSIWQPGSNSTGPVGVTNKPNVLVPPPPPPTFIIIKPASSADPNADPPATSDPNTTTSTPPPPPSIPSLILNDSVRAEVHSILETFQGNLNRQKFKQAHLAVHSFIDCRAKSMHKRPPLPELPQFALVQSEASHTAWLKDIQKYLDTILLPSHDEPWYSPRLIDMPNLKSADPAALKTQGHVEYPLALLLLEIQKPSKFTLSRWSNCIASSIQLTAQELAVKPSSLSDLNHDNLDSHLRILEYLNGCKTSSASASNSEDGKLRNDMTLKPLYQLHDLILNIFITYSIIRGSAVADVEPGATSTESQALVVQKKELDKHRSRHNYTPFCLYLVAGVRGLILAPNNRQFASGASALGFLSAVEHIFIKNIPRHEGLEPVWKRLGAYIDDLFIEAFLTPNCLFNFRQPQVIPLAQAITCDFLACVQTQFPARNFKLPRAVTAK</sequence>
<protein>
    <submittedName>
        <fullName evidence="1">Uncharacterized protein</fullName>
    </submittedName>
</protein>
<reference evidence="2" key="2">
    <citation type="journal article" date="2018" name="Mol. Plant Microbe Interact.">
        <title>Genome sequence resources for the wheat stripe rust pathogen (Puccinia striiformis f. sp. tritici) and the barley stripe rust pathogen (Puccinia striiformis f. sp. hordei).</title>
        <authorList>
            <person name="Xia C."/>
            <person name="Wang M."/>
            <person name="Yin C."/>
            <person name="Cornejo O.E."/>
            <person name="Hulbert S.H."/>
            <person name="Chen X."/>
        </authorList>
    </citation>
    <scope>NUCLEOTIDE SEQUENCE [LARGE SCALE GENOMIC DNA]</scope>
    <source>
        <strain evidence="2">93-210</strain>
    </source>
</reference>
<evidence type="ECO:0000313" key="2">
    <source>
        <dbReference type="Proteomes" id="UP001060170"/>
    </source>
</evidence>
<reference evidence="1 2" key="3">
    <citation type="journal article" date="2022" name="Microbiol. Spectr.">
        <title>Folding features and dynamics of 3D genome architecture in plant fungal pathogens.</title>
        <authorList>
            <person name="Xia C."/>
        </authorList>
    </citation>
    <scope>NUCLEOTIDE SEQUENCE [LARGE SCALE GENOMIC DNA]</scope>
    <source>
        <strain evidence="1 2">93-210</strain>
    </source>
</reference>
<organism evidence="1 2">
    <name type="scientific">Puccinia striiformis f. sp. tritici</name>
    <dbReference type="NCBI Taxonomy" id="168172"/>
    <lineage>
        <taxon>Eukaryota</taxon>
        <taxon>Fungi</taxon>
        <taxon>Dikarya</taxon>
        <taxon>Basidiomycota</taxon>
        <taxon>Pucciniomycotina</taxon>
        <taxon>Pucciniomycetes</taxon>
        <taxon>Pucciniales</taxon>
        <taxon>Pucciniaceae</taxon>
        <taxon>Puccinia</taxon>
    </lineage>
</organism>
<accession>A0ACC0EWR2</accession>
<gene>
    <name evidence="1" type="ORF">MJO28_001767</name>
</gene>